<keyword evidence="4" id="KW-1185">Reference proteome</keyword>
<dbReference type="InterPro" id="IPR050695">
    <property type="entry name" value="N-acetylmuramoyl_amidase_3"/>
</dbReference>
<name>A0A1M6NZP2_9FIRM</name>
<dbReference type="PANTHER" id="PTHR30404">
    <property type="entry name" value="N-ACETYLMURAMOYL-L-ALANINE AMIDASE"/>
    <property type="match status" value="1"/>
</dbReference>
<dbReference type="SMART" id="SM00646">
    <property type="entry name" value="Ami_3"/>
    <property type="match status" value="1"/>
</dbReference>
<accession>A0A1M6NZP2</accession>
<dbReference type="GO" id="GO:0008745">
    <property type="term" value="F:N-acetylmuramoyl-L-alanine amidase activity"/>
    <property type="evidence" value="ECO:0007669"/>
    <property type="project" value="InterPro"/>
</dbReference>
<dbReference type="CDD" id="cd02696">
    <property type="entry name" value="MurNAc-LAA"/>
    <property type="match status" value="1"/>
</dbReference>
<dbReference type="SUPFAM" id="SSF53187">
    <property type="entry name" value="Zn-dependent exopeptidases"/>
    <property type="match status" value="1"/>
</dbReference>
<dbReference type="EMBL" id="FRAR01000005">
    <property type="protein sequence ID" value="SHK01113.1"/>
    <property type="molecule type" value="Genomic_DNA"/>
</dbReference>
<dbReference type="STRING" id="1121421.SAMN02745123_00364"/>
<evidence type="ECO:0000256" key="1">
    <source>
        <dbReference type="ARBA" id="ARBA00022801"/>
    </source>
</evidence>
<feature type="domain" description="MurNAc-LAA" evidence="2">
    <location>
        <begin position="98"/>
        <end position="207"/>
    </location>
</feature>
<sequence length="227" mass="26001">MLWRILLIVFFLASPKFGWAAESFGRIVIDPGHGGYDPGAIRKGVAEKDINLEIAKEIKKILMEKKVACLLTREGDYNHAVVGLHGKEAKRYDFERRIEMAKGFNADAMISIHVNVSRRKSSGPETFYLPKDTISKLLAENIQKELHEIPGINQRQIKTGRYYLLTHTEIPCVIVETGFINNPEERQKLLKPQYRQKISEAIARGILDYLQDKNRETLLKNLQKKVS</sequence>
<protein>
    <submittedName>
        <fullName evidence="3">N-acetylmuramoyl-L-alanine amidase</fullName>
    </submittedName>
</protein>
<dbReference type="PANTHER" id="PTHR30404:SF0">
    <property type="entry name" value="N-ACETYLMURAMOYL-L-ALANINE AMIDASE AMIC"/>
    <property type="match status" value="1"/>
</dbReference>
<keyword evidence="1" id="KW-0378">Hydrolase</keyword>
<evidence type="ECO:0000313" key="3">
    <source>
        <dbReference type="EMBL" id="SHK01113.1"/>
    </source>
</evidence>
<dbReference type="Gene3D" id="3.40.630.40">
    <property type="entry name" value="Zn-dependent exopeptidases"/>
    <property type="match status" value="1"/>
</dbReference>
<dbReference type="GO" id="GO:0009253">
    <property type="term" value="P:peptidoglycan catabolic process"/>
    <property type="evidence" value="ECO:0007669"/>
    <property type="project" value="InterPro"/>
</dbReference>
<dbReference type="Pfam" id="PF01520">
    <property type="entry name" value="Amidase_3"/>
    <property type="match status" value="1"/>
</dbReference>
<dbReference type="Proteomes" id="UP000183997">
    <property type="component" value="Unassembled WGS sequence"/>
</dbReference>
<evidence type="ECO:0000259" key="2">
    <source>
        <dbReference type="SMART" id="SM00646"/>
    </source>
</evidence>
<evidence type="ECO:0000313" key="4">
    <source>
        <dbReference type="Proteomes" id="UP000183997"/>
    </source>
</evidence>
<reference evidence="4" key="1">
    <citation type="submission" date="2016-11" db="EMBL/GenBank/DDBJ databases">
        <authorList>
            <person name="Varghese N."/>
            <person name="Submissions S."/>
        </authorList>
    </citation>
    <scope>NUCLEOTIDE SEQUENCE [LARGE SCALE GENOMIC DNA]</scope>
    <source>
        <strain evidence="4">DSM 10349</strain>
    </source>
</reference>
<gene>
    <name evidence="3" type="ORF">SAMN02745123_00364</name>
</gene>
<dbReference type="AlphaFoldDB" id="A0A1M6NZP2"/>
<organism evidence="3 4">
    <name type="scientific">Desulforamulus aeronauticus DSM 10349</name>
    <dbReference type="NCBI Taxonomy" id="1121421"/>
    <lineage>
        <taxon>Bacteria</taxon>
        <taxon>Bacillati</taxon>
        <taxon>Bacillota</taxon>
        <taxon>Clostridia</taxon>
        <taxon>Eubacteriales</taxon>
        <taxon>Peptococcaceae</taxon>
        <taxon>Desulforamulus</taxon>
    </lineage>
</organism>
<proteinExistence type="predicted"/>
<dbReference type="InterPro" id="IPR002508">
    <property type="entry name" value="MurNAc-LAA_cat"/>
</dbReference>
<dbReference type="GO" id="GO:0030288">
    <property type="term" value="C:outer membrane-bounded periplasmic space"/>
    <property type="evidence" value="ECO:0007669"/>
    <property type="project" value="TreeGrafter"/>
</dbReference>